<dbReference type="EMBL" id="CM055113">
    <property type="protein sequence ID" value="KAJ7516005.1"/>
    <property type="molecule type" value="Genomic_DNA"/>
</dbReference>
<protein>
    <submittedName>
        <fullName evidence="1">Uncharacterized protein</fullName>
    </submittedName>
</protein>
<dbReference type="Proteomes" id="UP001162992">
    <property type="component" value="Chromosome 22"/>
</dbReference>
<proteinExistence type="predicted"/>
<reference evidence="2" key="1">
    <citation type="journal article" date="2024" name="Proc. Natl. Acad. Sci. U.S.A.">
        <title>Extraordinary preservation of gene collinearity over three hundred million years revealed in homosporous lycophytes.</title>
        <authorList>
            <person name="Li C."/>
            <person name="Wickell D."/>
            <person name="Kuo L.Y."/>
            <person name="Chen X."/>
            <person name="Nie B."/>
            <person name="Liao X."/>
            <person name="Peng D."/>
            <person name="Ji J."/>
            <person name="Jenkins J."/>
            <person name="Williams M."/>
            <person name="Shu S."/>
            <person name="Plott C."/>
            <person name="Barry K."/>
            <person name="Rajasekar S."/>
            <person name="Grimwood J."/>
            <person name="Han X."/>
            <person name="Sun S."/>
            <person name="Hou Z."/>
            <person name="He W."/>
            <person name="Dai G."/>
            <person name="Sun C."/>
            <person name="Schmutz J."/>
            <person name="Leebens-Mack J.H."/>
            <person name="Li F.W."/>
            <person name="Wang L."/>
        </authorList>
    </citation>
    <scope>NUCLEOTIDE SEQUENCE [LARGE SCALE GENOMIC DNA]</scope>
    <source>
        <strain evidence="2">cv. PW_Plant_1</strain>
    </source>
</reference>
<evidence type="ECO:0000313" key="1">
    <source>
        <dbReference type="EMBL" id="KAJ7516005.1"/>
    </source>
</evidence>
<comment type="caution">
    <text evidence="1">The sequence shown here is derived from an EMBL/GenBank/DDBJ whole genome shotgun (WGS) entry which is preliminary data.</text>
</comment>
<sequence>MEQQFESFRQQLDESVVVREQLRSIVSDLDSAIRLMHAALLPLYHHSSIEAIHKAKGHISEFQRLYTKLGEVLKSCPGEYYRYHDHWRNQTQQVIFLLSFVNWLEFGNLLSHGEVESLLDLQQKEFFVDLEDYLIGLCNMSNELPRYVVNQVTAGIYDCPKRVSLFLSDLYAAFRILNLRNDFLRKRFDGIKYDLKKVEEVLYDVQIRGLLNTSSQLASTVQPSTDELMQLQ</sequence>
<organism evidence="1 2">
    <name type="scientific">Diphasiastrum complanatum</name>
    <name type="common">Issler's clubmoss</name>
    <name type="synonym">Lycopodium complanatum</name>
    <dbReference type="NCBI Taxonomy" id="34168"/>
    <lineage>
        <taxon>Eukaryota</taxon>
        <taxon>Viridiplantae</taxon>
        <taxon>Streptophyta</taxon>
        <taxon>Embryophyta</taxon>
        <taxon>Tracheophyta</taxon>
        <taxon>Lycopodiopsida</taxon>
        <taxon>Lycopodiales</taxon>
        <taxon>Lycopodiaceae</taxon>
        <taxon>Lycopodioideae</taxon>
        <taxon>Diphasiastrum</taxon>
    </lineage>
</organism>
<keyword evidence="2" id="KW-1185">Reference proteome</keyword>
<gene>
    <name evidence="1" type="ORF">O6H91_22G038200</name>
</gene>
<evidence type="ECO:0000313" key="2">
    <source>
        <dbReference type="Proteomes" id="UP001162992"/>
    </source>
</evidence>
<name>A0ACC2AEW9_DIPCM</name>
<accession>A0ACC2AEW9</accession>